<evidence type="ECO:0000313" key="1">
    <source>
        <dbReference type="EMBL" id="ANU08493.1"/>
    </source>
</evidence>
<dbReference type="EMBL" id="CP016545">
    <property type="protein sequence ID" value="ANU08493.1"/>
    <property type="molecule type" value="Genomic_DNA"/>
</dbReference>
<protein>
    <submittedName>
        <fullName evidence="1">Uncharacterized protein</fullName>
    </submittedName>
</protein>
<name>A0A1C7DB26_9SPHN</name>
<sequence length="108" mass="11641">MTPFLARLRQKGSSLTGTISEPDLYASGTAEATISGIVSGMSVDFTKIYRRAAAGYENPVDYVGQVLEDGARITGVWSLLHMNGTFEMVRRLAKEEAAKAVVAEEVDV</sequence>
<keyword evidence="2" id="KW-1185">Reference proteome</keyword>
<evidence type="ECO:0000313" key="2">
    <source>
        <dbReference type="Proteomes" id="UP000092698"/>
    </source>
</evidence>
<dbReference type="STRING" id="645517.A6F65_02208"/>
<dbReference type="AlphaFoldDB" id="A0A1C7DB26"/>
<gene>
    <name evidence="1" type="ORF">A6F65_02208</name>
</gene>
<accession>A0A1C7DB26</accession>
<dbReference type="Proteomes" id="UP000092698">
    <property type="component" value="Chromosome"/>
</dbReference>
<dbReference type="RefSeq" id="WP_157093125.1">
    <property type="nucleotide sequence ID" value="NZ_CP016545.1"/>
</dbReference>
<reference evidence="1 2" key="1">
    <citation type="submission" date="2016-07" db="EMBL/GenBank/DDBJ databases">
        <title>Complete genome sequence of Altererythrobacter namhicola JCM 16345T, containing esterase-encoding genes.</title>
        <authorList>
            <person name="Cheng H."/>
            <person name="Wu Y.-H."/>
            <person name="Jian S.-L."/>
            <person name="Huo Y.-Y."/>
            <person name="Wang C.-S."/>
            <person name="Xu X.-W."/>
        </authorList>
    </citation>
    <scope>NUCLEOTIDE SEQUENCE [LARGE SCALE GENOMIC DNA]</scope>
    <source>
        <strain evidence="1 2">JCM 16345</strain>
    </source>
</reference>
<dbReference type="KEGG" id="anh:A6F65_02208"/>
<organism evidence="1 2">
    <name type="scientific">Paraurantiacibacter namhicola</name>
    <dbReference type="NCBI Taxonomy" id="645517"/>
    <lineage>
        <taxon>Bacteria</taxon>
        <taxon>Pseudomonadati</taxon>
        <taxon>Pseudomonadota</taxon>
        <taxon>Alphaproteobacteria</taxon>
        <taxon>Sphingomonadales</taxon>
        <taxon>Erythrobacteraceae</taxon>
        <taxon>Paraurantiacibacter</taxon>
    </lineage>
</organism>
<dbReference type="OrthoDB" id="6194699at2"/>
<proteinExistence type="predicted"/>